<evidence type="ECO:0000256" key="6">
    <source>
        <dbReference type="ARBA" id="ARBA00023125"/>
    </source>
</evidence>
<dbReference type="SUPFAM" id="SSF46689">
    <property type="entry name" value="Homeodomain-like"/>
    <property type="match status" value="1"/>
</dbReference>
<sequence length="535" mass="61271">MEYPIIKNMFSEGGESMRELCKVLVVDDELLVRQGIKHLINWEQSGFQIVGEAGNGKEAMTLIRELKPHVVLTDIVMPMMDGEELTRLIKHNWPEIEIIVLSSFSEFDYVRSTFQSGVSDYILKPHLDTDMLLQVLRKTAEKIPSLESAVGDRHYHITVNQVLEKLLSRYETDVDPALIQDWFPKPYFYLLGMEPADDGAVVKTDNSLSDSLKALLPEMNLVQVTGHSVQGRPEMSLYLVNVSEEDRDQLPAKLKMLCPAFHGNSDHIPWMLGIPFQSLSQAGEAYGNHFLKLLQYRFFLPRATPLTLNDLPDPAPSVTPFALQTFMEHIRRLDLAEAFQELGEHIHLQKSSYTADVYEFKSFIGNIVFNVIHLLVSMNYDMKPLDEAKYAYFKAIDEARHVSEVELVLQTFQAQVEEQIRFSGSASTPNPSMKLLLDFIDQHYMEPITLTGMARHFHFNPSYLSSFFTAHHHEGFKEHLNRVRINEAADLLRYSETPISEIGSRVGYGDHSYFCKVFKKSMGLSPTQYRRHHQA</sequence>
<dbReference type="CDD" id="cd17536">
    <property type="entry name" value="REC_YesN-like"/>
    <property type="match status" value="1"/>
</dbReference>
<name>A0A7X3LJ37_9BACL</name>
<keyword evidence="3 8" id="KW-0597">Phosphoprotein</keyword>
<dbReference type="PRINTS" id="PR00032">
    <property type="entry name" value="HTHARAC"/>
</dbReference>
<dbReference type="Pfam" id="PF12833">
    <property type="entry name" value="HTH_18"/>
    <property type="match status" value="1"/>
</dbReference>
<evidence type="ECO:0000256" key="4">
    <source>
        <dbReference type="ARBA" id="ARBA00023012"/>
    </source>
</evidence>
<dbReference type="EMBL" id="WUBI01000005">
    <property type="protein sequence ID" value="MWV46792.1"/>
    <property type="molecule type" value="Genomic_DNA"/>
</dbReference>
<proteinExistence type="predicted"/>
<evidence type="ECO:0000259" key="9">
    <source>
        <dbReference type="PROSITE" id="PS01124"/>
    </source>
</evidence>
<keyword evidence="7" id="KW-0804">Transcription</keyword>
<evidence type="ECO:0000256" key="3">
    <source>
        <dbReference type="ARBA" id="ARBA00022553"/>
    </source>
</evidence>
<dbReference type="InterPro" id="IPR020449">
    <property type="entry name" value="Tscrpt_reg_AraC-type_HTH"/>
</dbReference>
<keyword evidence="5" id="KW-0805">Transcription regulation</keyword>
<keyword evidence="4" id="KW-0902">Two-component regulatory system</keyword>
<reference evidence="11 12" key="1">
    <citation type="submission" date="2019-12" db="EMBL/GenBank/DDBJ databases">
        <title>Paenibacillus sp. nov., an endophytic bacterium isolated from the stem of Dendrobium.</title>
        <authorList>
            <person name="Zhao R."/>
        </authorList>
    </citation>
    <scope>NUCLEOTIDE SEQUENCE [LARGE SCALE GENOMIC DNA]</scope>
    <source>
        <strain evidence="11 12">HJL G12</strain>
    </source>
</reference>
<comment type="subcellular location">
    <subcellularLocation>
        <location evidence="1">Cytoplasm</location>
    </subcellularLocation>
</comment>
<dbReference type="InterPro" id="IPR018062">
    <property type="entry name" value="HTH_AraC-typ_CS"/>
</dbReference>
<dbReference type="InterPro" id="IPR009057">
    <property type="entry name" value="Homeodomain-like_sf"/>
</dbReference>
<dbReference type="GO" id="GO:0003700">
    <property type="term" value="F:DNA-binding transcription factor activity"/>
    <property type="evidence" value="ECO:0007669"/>
    <property type="project" value="InterPro"/>
</dbReference>
<evidence type="ECO:0000256" key="1">
    <source>
        <dbReference type="ARBA" id="ARBA00004496"/>
    </source>
</evidence>
<evidence type="ECO:0000259" key="10">
    <source>
        <dbReference type="PROSITE" id="PS50110"/>
    </source>
</evidence>
<dbReference type="Pfam" id="PF00072">
    <property type="entry name" value="Response_reg"/>
    <property type="match status" value="1"/>
</dbReference>
<dbReference type="InterPro" id="IPR018060">
    <property type="entry name" value="HTH_AraC"/>
</dbReference>
<evidence type="ECO:0000313" key="11">
    <source>
        <dbReference type="EMBL" id="MWV46792.1"/>
    </source>
</evidence>
<dbReference type="PANTHER" id="PTHR42713:SF3">
    <property type="entry name" value="TRANSCRIPTIONAL REGULATORY PROTEIN HPTR"/>
    <property type="match status" value="1"/>
</dbReference>
<feature type="domain" description="HTH araC/xylS-type" evidence="9">
    <location>
        <begin position="434"/>
        <end position="532"/>
    </location>
</feature>
<gene>
    <name evidence="11" type="ORF">GRF59_24595</name>
</gene>
<evidence type="ECO:0000313" key="12">
    <source>
        <dbReference type="Proteomes" id="UP000460318"/>
    </source>
</evidence>
<evidence type="ECO:0000256" key="8">
    <source>
        <dbReference type="PROSITE-ProRule" id="PRU00169"/>
    </source>
</evidence>
<dbReference type="InterPro" id="IPR001789">
    <property type="entry name" value="Sig_transdc_resp-reg_receiver"/>
</dbReference>
<dbReference type="Proteomes" id="UP000460318">
    <property type="component" value="Unassembled WGS sequence"/>
</dbReference>
<dbReference type="PANTHER" id="PTHR42713">
    <property type="entry name" value="HISTIDINE KINASE-RELATED"/>
    <property type="match status" value="1"/>
</dbReference>
<dbReference type="SMART" id="SM00342">
    <property type="entry name" value="HTH_ARAC"/>
    <property type="match status" value="1"/>
</dbReference>
<dbReference type="GO" id="GO:0043565">
    <property type="term" value="F:sequence-specific DNA binding"/>
    <property type="evidence" value="ECO:0007669"/>
    <property type="project" value="InterPro"/>
</dbReference>
<keyword evidence="2" id="KW-0963">Cytoplasm</keyword>
<dbReference type="PROSITE" id="PS50110">
    <property type="entry name" value="RESPONSE_REGULATORY"/>
    <property type="match status" value="1"/>
</dbReference>
<dbReference type="PROSITE" id="PS00041">
    <property type="entry name" value="HTH_ARAC_FAMILY_1"/>
    <property type="match status" value="1"/>
</dbReference>
<dbReference type="Gene3D" id="3.40.50.2300">
    <property type="match status" value="1"/>
</dbReference>
<accession>A0A7X3LJ37</accession>
<dbReference type="InterPro" id="IPR011006">
    <property type="entry name" value="CheY-like_superfamily"/>
</dbReference>
<dbReference type="AlphaFoldDB" id="A0A7X3LJ37"/>
<evidence type="ECO:0000256" key="7">
    <source>
        <dbReference type="ARBA" id="ARBA00023163"/>
    </source>
</evidence>
<protein>
    <submittedName>
        <fullName evidence="11">Response regulator</fullName>
    </submittedName>
</protein>
<comment type="caution">
    <text evidence="11">The sequence shown here is derived from an EMBL/GenBank/DDBJ whole genome shotgun (WGS) entry which is preliminary data.</text>
</comment>
<dbReference type="GO" id="GO:0000160">
    <property type="term" value="P:phosphorelay signal transduction system"/>
    <property type="evidence" value="ECO:0007669"/>
    <property type="project" value="UniProtKB-KW"/>
</dbReference>
<organism evidence="11 12">
    <name type="scientific">Paenibacillus dendrobii</name>
    <dbReference type="NCBI Taxonomy" id="2691084"/>
    <lineage>
        <taxon>Bacteria</taxon>
        <taxon>Bacillati</taxon>
        <taxon>Bacillota</taxon>
        <taxon>Bacilli</taxon>
        <taxon>Bacillales</taxon>
        <taxon>Paenibacillaceae</taxon>
        <taxon>Paenibacillus</taxon>
    </lineage>
</organism>
<evidence type="ECO:0000256" key="2">
    <source>
        <dbReference type="ARBA" id="ARBA00022490"/>
    </source>
</evidence>
<evidence type="ECO:0000256" key="5">
    <source>
        <dbReference type="ARBA" id="ARBA00023015"/>
    </source>
</evidence>
<feature type="modified residue" description="4-aspartylphosphate" evidence="8">
    <location>
        <position position="74"/>
    </location>
</feature>
<dbReference type="SUPFAM" id="SSF52172">
    <property type="entry name" value="CheY-like"/>
    <property type="match status" value="1"/>
</dbReference>
<dbReference type="Gene3D" id="1.10.10.60">
    <property type="entry name" value="Homeodomain-like"/>
    <property type="match status" value="2"/>
</dbReference>
<dbReference type="SMART" id="SM00448">
    <property type="entry name" value="REC"/>
    <property type="match status" value="1"/>
</dbReference>
<dbReference type="PROSITE" id="PS01124">
    <property type="entry name" value="HTH_ARAC_FAMILY_2"/>
    <property type="match status" value="1"/>
</dbReference>
<keyword evidence="6" id="KW-0238">DNA-binding</keyword>
<dbReference type="InterPro" id="IPR051552">
    <property type="entry name" value="HptR"/>
</dbReference>
<feature type="domain" description="Response regulatory" evidence="10">
    <location>
        <begin position="22"/>
        <end position="139"/>
    </location>
</feature>
<keyword evidence="12" id="KW-1185">Reference proteome</keyword>
<dbReference type="GO" id="GO:0005737">
    <property type="term" value="C:cytoplasm"/>
    <property type="evidence" value="ECO:0007669"/>
    <property type="project" value="UniProtKB-SubCell"/>
</dbReference>